<organism evidence="2">
    <name type="scientific">Chlorobium phaeobacteroides (strain BS1)</name>
    <dbReference type="NCBI Taxonomy" id="331678"/>
    <lineage>
        <taxon>Bacteria</taxon>
        <taxon>Pseudomonadati</taxon>
        <taxon>Chlorobiota</taxon>
        <taxon>Chlorobiia</taxon>
        <taxon>Chlorobiales</taxon>
        <taxon>Chlorobiaceae</taxon>
        <taxon>Chlorobium/Pelodictyon group</taxon>
        <taxon>Chlorobium</taxon>
    </lineage>
</organism>
<dbReference type="SUPFAM" id="SSF51735">
    <property type="entry name" value="NAD(P)-binding Rossmann-fold domains"/>
    <property type="match status" value="1"/>
</dbReference>
<dbReference type="KEGG" id="cpb:Cphamn1_1425"/>
<evidence type="ECO:0000313" key="2">
    <source>
        <dbReference type="EMBL" id="ACE04353.1"/>
    </source>
</evidence>
<dbReference type="Gene3D" id="3.40.50.720">
    <property type="entry name" value="NAD(P)-binding Rossmann-like Domain"/>
    <property type="match status" value="1"/>
</dbReference>
<reference evidence="2" key="1">
    <citation type="submission" date="2008-06" db="EMBL/GenBank/DDBJ databases">
        <title>Complete sequence of Chlorobium phaeobacteroides BS1.</title>
        <authorList>
            <consortium name="US DOE Joint Genome Institute"/>
            <person name="Lucas S."/>
            <person name="Copeland A."/>
            <person name="Lapidus A."/>
            <person name="Glavina del Rio T."/>
            <person name="Dalin E."/>
            <person name="Tice H."/>
            <person name="Bruce D."/>
            <person name="Goodwin L."/>
            <person name="Pitluck S."/>
            <person name="Schmutz J."/>
            <person name="Larimer F."/>
            <person name="Land M."/>
            <person name="Hauser L."/>
            <person name="Kyrpides N."/>
            <person name="Ovchinnikova G."/>
            <person name="Li T."/>
            <person name="Liu Z."/>
            <person name="Zhao F."/>
            <person name="Overmann J."/>
            <person name="Bryant D.A."/>
            <person name="Richardson P."/>
        </authorList>
    </citation>
    <scope>NUCLEOTIDE SEQUENCE [LARGE SCALE GENOMIC DNA]</scope>
    <source>
        <strain evidence="2">BS1</strain>
    </source>
</reference>
<sequence length="290" mass="31983">MKKQKALIAGGSGYLGRYVAQEFKNRGYHVRVLVRNPEKIKTTGEHGEPIIHDLVDEVITGDATKPETLLGICDDIDIVFSSLGLTKPDFKHTSFDIDYRGNKRILDLAIKAKVKKFIYISVFNAEKMLDISNIQAHEQFAGELRKSGMEYTIIRPTGYFSDMLQFLNLAKMGIMPILGDGDKRSNPIHAADLAMVAADAAEGDERDIDAGGPDIFTYREVGELAASVTGTKPMLLSIPLWIGEGLLTVSRLINRDIADIFSFALAVSKLDSVAPQLGTHHLADFFKENL</sequence>
<dbReference type="EMBL" id="CP001101">
    <property type="protein sequence ID" value="ACE04353.1"/>
    <property type="molecule type" value="Genomic_DNA"/>
</dbReference>
<protein>
    <submittedName>
        <fullName evidence="2">NAD-dependent epimerase/dehydratase</fullName>
    </submittedName>
</protein>
<dbReference type="eggNOG" id="COG0702">
    <property type="taxonomic scope" value="Bacteria"/>
</dbReference>
<dbReference type="STRING" id="331678.Cphamn1_1425"/>
<gene>
    <name evidence="2" type="ordered locus">Cphamn1_1425</name>
</gene>
<dbReference type="HOGENOM" id="CLU_007383_6_6_10"/>
<dbReference type="PANTHER" id="PTHR15020">
    <property type="entry name" value="FLAVIN REDUCTASE-RELATED"/>
    <property type="match status" value="1"/>
</dbReference>
<dbReference type="PANTHER" id="PTHR15020:SF50">
    <property type="entry name" value="UPF0659 PROTEIN YMR090W"/>
    <property type="match status" value="1"/>
</dbReference>
<accession>B3EJF3</accession>
<proteinExistence type="predicted"/>
<name>B3EJF3_CHLPB</name>
<dbReference type="CDD" id="cd05243">
    <property type="entry name" value="SDR_a5"/>
    <property type="match status" value="1"/>
</dbReference>
<dbReference type="InterPro" id="IPR036291">
    <property type="entry name" value="NAD(P)-bd_dom_sf"/>
</dbReference>
<feature type="domain" description="NAD(P)-binding" evidence="1">
    <location>
        <begin position="10"/>
        <end position="201"/>
    </location>
</feature>
<dbReference type="Pfam" id="PF13460">
    <property type="entry name" value="NAD_binding_10"/>
    <property type="match status" value="1"/>
</dbReference>
<dbReference type="OrthoDB" id="9803892at2"/>
<dbReference type="InterPro" id="IPR016040">
    <property type="entry name" value="NAD(P)-bd_dom"/>
</dbReference>
<evidence type="ECO:0000259" key="1">
    <source>
        <dbReference type="Pfam" id="PF13460"/>
    </source>
</evidence>
<dbReference type="AlphaFoldDB" id="B3EJF3"/>